<dbReference type="RefSeq" id="WP_242944332.1">
    <property type="nucleotide sequence ID" value="NZ_FQXP01000007.1"/>
</dbReference>
<evidence type="ECO:0008006" key="3">
    <source>
        <dbReference type="Google" id="ProtNLM"/>
    </source>
</evidence>
<dbReference type="Proteomes" id="UP000184526">
    <property type="component" value="Unassembled WGS sequence"/>
</dbReference>
<sequence>MFGEDRSITDEFPKYFLDYREKMSQEVRWDYRVISSDGTWSGNIFDFYFKIINRITDNLNIPFRIVNGLRQEDTRVHEAVREAVANALIHADYRLPRGIVIEKGKTFFKISNPRSLRITREEALKGGVSDPRNENIFKMFNILGVGKRAGSGLENVQLAWKEQEWLAPDLEELYNPDRICLILRTVSMLPEESISLLKSVLKVKYNELNREEVMALVAAHQEEYITNNRLQQLLDTHALKSNKILSTLVDRGYLESDGTGRGTKYFLTDMIKNNDDVTTTTFGVSEKELTFDEKRVLYYIIKNEYITTKLCVETFEFKKTKSVEIFNELINLGRIQRVGSGSKIRYILK</sequence>
<dbReference type="Gene3D" id="3.30.565.60">
    <property type="match status" value="1"/>
</dbReference>
<evidence type="ECO:0000313" key="1">
    <source>
        <dbReference type="EMBL" id="SHH95001.1"/>
    </source>
</evidence>
<gene>
    <name evidence="1" type="ORF">SAMN02745196_02016</name>
</gene>
<evidence type="ECO:0000313" key="2">
    <source>
        <dbReference type="Proteomes" id="UP000184526"/>
    </source>
</evidence>
<dbReference type="InterPro" id="IPR036388">
    <property type="entry name" value="WH-like_DNA-bd_sf"/>
</dbReference>
<accession>A0A1M5X5F0</accession>
<name>A0A1M5X5F0_9CLOT</name>
<reference evidence="1 2" key="1">
    <citation type="submission" date="2016-11" db="EMBL/GenBank/DDBJ databases">
        <authorList>
            <person name="Jaros S."/>
            <person name="Januszkiewicz K."/>
            <person name="Wedrychowicz H."/>
        </authorList>
    </citation>
    <scope>NUCLEOTIDE SEQUENCE [LARGE SCALE GENOMIC DNA]</scope>
    <source>
        <strain evidence="1 2">DSM 3089</strain>
    </source>
</reference>
<keyword evidence="2" id="KW-1185">Reference proteome</keyword>
<proteinExistence type="predicted"/>
<dbReference type="PANTHER" id="PTHR30595">
    <property type="entry name" value="GLPR-RELATED TRANSCRIPTIONAL REPRESSOR"/>
    <property type="match status" value="1"/>
</dbReference>
<dbReference type="AlphaFoldDB" id="A0A1M5X5F0"/>
<dbReference type="InterPro" id="IPR038475">
    <property type="entry name" value="RecG_C_sf"/>
</dbReference>
<organism evidence="1 2">
    <name type="scientific">Clostridium collagenovorans DSM 3089</name>
    <dbReference type="NCBI Taxonomy" id="1121306"/>
    <lineage>
        <taxon>Bacteria</taxon>
        <taxon>Bacillati</taxon>
        <taxon>Bacillota</taxon>
        <taxon>Clostridia</taxon>
        <taxon>Eubacteriales</taxon>
        <taxon>Clostridiaceae</taxon>
        <taxon>Clostridium</taxon>
    </lineage>
</organism>
<dbReference type="EMBL" id="FQXP01000007">
    <property type="protein sequence ID" value="SHH95001.1"/>
    <property type="molecule type" value="Genomic_DNA"/>
</dbReference>
<dbReference type="PANTHER" id="PTHR30595:SF6">
    <property type="entry name" value="SCHLAFEN ALBA-2 DOMAIN-CONTAINING PROTEIN"/>
    <property type="match status" value="1"/>
</dbReference>
<protein>
    <recommendedName>
        <fullName evidence="3">ATP-dependent DNA helicase recG C-terminal</fullName>
    </recommendedName>
</protein>
<dbReference type="Gene3D" id="1.10.10.10">
    <property type="entry name" value="Winged helix-like DNA-binding domain superfamily/Winged helix DNA-binding domain"/>
    <property type="match status" value="1"/>
</dbReference>
<dbReference type="STRING" id="1121306.SAMN02745196_02016"/>